<dbReference type="Proteomes" id="UP000583266">
    <property type="component" value="Unassembled WGS sequence"/>
</dbReference>
<sequence length="65" mass="7585">MTEAEFNDLMELAERQRYEVTTPEEALRSFVAAGILDWNGNFREPYTELEGVFAELFLKKKVDPQ</sequence>
<evidence type="ECO:0000313" key="1">
    <source>
        <dbReference type="EMBL" id="NML37232.1"/>
    </source>
</evidence>
<dbReference type="RefSeq" id="WP_169224303.1">
    <property type="nucleotide sequence ID" value="NZ_JABBGC010000001.1"/>
</dbReference>
<evidence type="ECO:0000313" key="2">
    <source>
        <dbReference type="Proteomes" id="UP000583266"/>
    </source>
</evidence>
<keyword evidence="2" id="KW-1185">Reference proteome</keyword>
<proteinExistence type="predicted"/>
<gene>
    <name evidence="1" type="ORF">HHL17_08475</name>
</gene>
<comment type="caution">
    <text evidence="1">The sequence shown here is derived from an EMBL/GenBank/DDBJ whole genome shotgun (WGS) entry which is preliminary data.</text>
</comment>
<dbReference type="AlphaFoldDB" id="A0A848GJL7"/>
<accession>A0A848GJL7</accession>
<reference evidence="1 2" key="1">
    <citation type="submission" date="2020-04" db="EMBL/GenBank/DDBJ databases">
        <title>Chitinophaga sp. G-6-1-13 sp. nov., isolated from soil.</title>
        <authorList>
            <person name="Dahal R.H."/>
            <person name="Chaudhary D.K."/>
        </authorList>
    </citation>
    <scope>NUCLEOTIDE SEQUENCE [LARGE SCALE GENOMIC DNA]</scope>
    <source>
        <strain evidence="1 2">G-6-1-13</strain>
    </source>
</reference>
<dbReference type="EMBL" id="JABBGC010000001">
    <property type="protein sequence ID" value="NML37232.1"/>
    <property type="molecule type" value="Genomic_DNA"/>
</dbReference>
<organism evidence="1 2">
    <name type="scientific">Chitinophaga fulva</name>
    <dbReference type="NCBI Taxonomy" id="2728842"/>
    <lineage>
        <taxon>Bacteria</taxon>
        <taxon>Pseudomonadati</taxon>
        <taxon>Bacteroidota</taxon>
        <taxon>Chitinophagia</taxon>
        <taxon>Chitinophagales</taxon>
        <taxon>Chitinophagaceae</taxon>
        <taxon>Chitinophaga</taxon>
    </lineage>
</organism>
<name>A0A848GJL7_9BACT</name>
<protein>
    <submittedName>
        <fullName evidence="1">Uncharacterized protein</fullName>
    </submittedName>
</protein>